<dbReference type="EMBL" id="LAZR01022762">
    <property type="protein sequence ID" value="KKL80758.1"/>
    <property type="molecule type" value="Genomic_DNA"/>
</dbReference>
<comment type="caution">
    <text evidence="1">The sequence shown here is derived from an EMBL/GenBank/DDBJ whole genome shotgun (WGS) entry which is preliminary data.</text>
</comment>
<name>A0A0F9F3D6_9ZZZZ</name>
<evidence type="ECO:0000313" key="1">
    <source>
        <dbReference type="EMBL" id="KKL80758.1"/>
    </source>
</evidence>
<dbReference type="Gene3D" id="1.10.10.60">
    <property type="entry name" value="Homeodomain-like"/>
    <property type="match status" value="1"/>
</dbReference>
<protein>
    <submittedName>
        <fullName evidence="1">Uncharacterized protein</fullName>
    </submittedName>
</protein>
<reference evidence="1" key="1">
    <citation type="journal article" date="2015" name="Nature">
        <title>Complex archaea that bridge the gap between prokaryotes and eukaryotes.</title>
        <authorList>
            <person name="Spang A."/>
            <person name="Saw J.H."/>
            <person name="Jorgensen S.L."/>
            <person name="Zaremba-Niedzwiedzka K."/>
            <person name="Martijn J."/>
            <person name="Lind A.E."/>
            <person name="van Eijk R."/>
            <person name="Schleper C."/>
            <person name="Guy L."/>
            <person name="Ettema T.J."/>
        </authorList>
    </citation>
    <scope>NUCLEOTIDE SEQUENCE</scope>
</reference>
<proteinExistence type="predicted"/>
<dbReference type="AlphaFoldDB" id="A0A0F9F3D6"/>
<sequence>MVERKIQYPDGCKVSKTCLECPLPDCDVDSHASRSRFIKRDEVVGLIKEGHTRDEIVDILGVDVRTVMRRVKVK</sequence>
<organism evidence="1">
    <name type="scientific">marine sediment metagenome</name>
    <dbReference type="NCBI Taxonomy" id="412755"/>
    <lineage>
        <taxon>unclassified sequences</taxon>
        <taxon>metagenomes</taxon>
        <taxon>ecological metagenomes</taxon>
    </lineage>
</organism>
<accession>A0A0F9F3D6</accession>
<gene>
    <name evidence="1" type="ORF">LCGC14_2001560</name>
</gene>